<dbReference type="GO" id="GO:0042073">
    <property type="term" value="P:intraciliary transport"/>
    <property type="evidence" value="ECO:0007669"/>
    <property type="project" value="TreeGrafter"/>
</dbReference>
<dbReference type="Pfam" id="PF10243">
    <property type="entry name" value="MIP-T3"/>
    <property type="match status" value="1"/>
</dbReference>
<evidence type="ECO:0000256" key="3">
    <source>
        <dbReference type="ARBA" id="ARBA00022490"/>
    </source>
</evidence>
<organism evidence="11 12">
    <name type="scientific">Strigomonas culicis</name>
    <dbReference type="NCBI Taxonomy" id="28005"/>
    <lineage>
        <taxon>Eukaryota</taxon>
        <taxon>Discoba</taxon>
        <taxon>Euglenozoa</taxon>
        <taxon>Kinetoplastea</taxon>
        <taxon>Metakinetoplastina</taxon>
        <taxon>Trypanosomatida</taxon>
        <taxon>Trypanosomatidae</taxon>
        <taxon>Strigomonadinae</taxon>
        <taxon>Strigomonas</taxon>
    </lineage>
</organism>
<dbReference type="GO" id="GO:0036064">
    <property type="term" value="C:ciliary basal body"/>
    <property type="evidence" value="ECO:0007669"/>
    <property type="project" value="TreeGrafter"/>
</dbReference>
<dbReference type="OrthoDB" id="10258914at2759"/>
<dbReference type="Proteomes" id="UP000015354">
    <property type="component" value="Unassembled WGS sequence"/>
</dbReference>
<evidence type="ECO:0000256" key="2">
    <source>
        <dbReference type="ARBA" id="ARBA00004430"/>
    </source>
</evidence>
<evidence type="ECO:0000313" key="12">
    <source>
        <dbReference type="Proteomes" id="UP000015354"/>
    </source>
</evidence>
<comment type="caution">
    <text evidence="11">The sequence shown here is derived from an EMBL/GenBank/DDBJ whole genome shotgun (WGS) entry which is preliminary data.</text>
</comment>
<evidence type="ECO:0000313" key="11">
    <source>
        <dbReference type="EMBL" id="EPY29112.1"/>
    </source>
</evidence>
<keyword evidence="7" id="KW-0966">Cell projection</keyword>
<keyword evidence="6" id="KW-0206">Cytoskeleton</keyword>
<evidence type="ECO:0000256" key="5">
    <source>
        <dbReference type="ARBA" id="ARBA00023054"/>
    </source>
</evidence>
<feature type="domain" description="TRAF3-interacting protein 1 N-terminal" evidence="10">
    <location>
        <begin position="6"/>
        <end position="115"/>
    </location>
</feature>
<keyword evidence="12" id="KW-1185">Reference proteome</keyword>
<dbReference type="InterPro" id="IPR018799">
    <property type="entry name" value="TRAF3IP1"/>
</dbReference>
<keyword evidence="5" id="KW-0175">Coiled coil</keyword>
<dbReference type="GO" id="GO:0005930">
    <property type="term" value="C:axoneme"/>
    <property type="evidence" value="ECO:0007669"/>
    <property type="project" value="UniProtKB-SubCell"/>
</dbReference>
<accession>S9UEA8</accession>
<gene>
    <name evidence="11" type="ORF">STCU_04719</name>
</gene>
<evidence type="ECO:0000256" key="4">
    <source>
        <dbReference type="ARBA" id="ARBA00022794"/>
    </source>
</evidence>
<dbReference type="GO" id="GO:0060271">
    <property type="term" value="P:cilium assembly"/>
    <property type="evidence" value="ECO:0007669"/>
    <property type="project" value="TreeGrafter"/>
</dbReference>
<evidence type="ECO:0000256" key="1">
    <source>
        <dbReference type="ARBA" id="ARBA00004120"/>
    </source>
</evidence>
<name>S9UEA8_9TRYP</name>
<comment type="subcellular location">
    <subcellularLocation>
        <location evidence="2">Cytoplasm</location>
        <location evidence="2">Cytoskeleton</location>
        <location evidence="2">Cilium axoneme</location>
    </subcellularLocation>
    <subcellularLocation>
        <location evidence="1">Cytoplasm</location>
        <location evidence="1">Cytoskeleton</location>
        <location evidence="1">Cilium basal body</location>
    </subcellularLocation>
</comment>
<keyword evidence="3" id="KW-0963">Cytoplasm</keyword>
<reference evidence="11 12" key="1">
    <citation type="journal article" date="2013" name="PLoS ONE">
        <title>Predicting the Proteins of Angomonas deanei, Strigomonas culicis and Their Respective Endosymbionts Reveals New Aspects of the Trypanosomatidae Family.</title>
        <authorList>
            <person name="Motta M.C."/>
            <person name="Martins A.C."/>
            <person name="de Souza S.S."/>
            <person name="Catta-Preta C.M."/>
            <person name="Silva R."/>
            <person name="Klein C.C."/>
            <person name="de Almeida L.G."/>
            <person name="de Lima Cunha O."/>
            <person name="Ciapina L.P."/>
            <person name="Brocchi M."/>
            <person name="Colabardini A.C."/>
            <person name="de Araujo Lima B."/>
            <person name="Machado C.R."/>
            <person name="de Almeida Soares C.M."/>
            <person name="Probst C.M."/>
            <person name="de Menezes C.B."/>
            <person name="Thompson C.E."/>
            <person name="Bartholomeu D.C."/>
            <person name="Gradia D.F."/>
            <person name="Pavoni D.P."/>
            <person name="Grisard E.C."/>
            <person name="Fantinatti-Garboggini F."/>
            <person name="Marchini F.K."/>
            <person name="Rodrigues-Luiz G.F."/>
            <person name="Wagner G."/>
            <person name="Goldman G.H."/>
            <person name="Fietto J.L."/>
            <person name="Elias M.C."/>
            <person name="Goldman M.H."/>
            <person name="Sagot M.F."/>
            <person name="Pereira M."/>
            <person name="Stoco P.H."/>
            <person name="de Mendonca-Neto R.P."/>
            <person name="Teixeira S.M."/>
            <person name="Maciel T.E."/>
            <person name="de Oliveira Mendes T.A."/>
            <person name="Urmenyi T.P."/>
            <person name="de Souza W."/>
            <person name="Schenkman S."/>
            <person name="de Vasconcelos A.T."/>
        </authorList>
    </citation>
    <scope>NUCLEOTIDE SEQUENCE [LARGE SCALE GENOMIC DNA]</scope>
</reference>
<evidence type="ECO:0000256" key="6">
    <source>
        <dbReference type="ARBA" id="ARBA00023212"/>
    </source>
</evidence>
<feature type="region of interest" description="Disordered" evidence="9">
    <location>
        <begin position="124"/>
        <end position="174"/>
    </location>
</feature>
<dbReference type="EMBL" id="ATMH01004719">
    <property type="protein sequence ID" value="EPY29112.1"/>
    <property type="molecule type" value="Genomic_DNA"/>
</dbReference>
<dbReference type="GO" id="GO:0008017">
    <property type="term" value="F:microtubule binding"/>
    <property type="evidence" value="ECO:0007669"/>
    <property type="project" value="InterPro"/>
</dbReference>
<comment type="similarity">
    <text evidence="8">Belongs to the TRAF3IP1 family.</text>
</comment>
<dbReference type="InterPro" id="IPR040468">
    <property type="entry name" value="TRAF3IP1_N"/>
</dbReference>
<sequence>MAEVDYWTPTRNAFAALQLPAPEFTDKNLKRPPFRFIFEIVSSIAARFAVYDDIFTDEFKDVGNIDSKEKKIEYLKRLIQYIEGLLKIKIDVAAKKIVAGQESDKTNVFLQYVAMAVGAAQQDKARRKSLTEQRQRLAAQEPAPTTPAEPERRREVSYANPADYGMPDLPKRESLPCRRASVGSQVFSTDRSSSAASGAATVKPELQREAKAFNDLLSGYSLDLRLDEPVDVRRDGQSIATMWTEMQQVHTDTTPSPMPAEALERSIQRQIDNIQQIHFLMQKNDTVIDHLEDVLT</sequence>
<dbReference type="PANTHER" id="PTHR31363">
    <property type="entry name" value="TRAF3-INTERACTING PROTEIN 1"/>
    <property type="match status" value="1"/>
</dbReference>
<evidence type="ECO:0000256" key="9">
    <source>
        <dbReference type="SAM" id="MobiDB-lite"/>
    </source>
</evidence>
<dbReference type="AlphaFoldDB" id="S9UEA8"/>
<keyword evidence="4" id="KW-0970">Cilium biogenesis/degradation</keyword>
<protein>
    <recommendedName>
        <fullName evidence="10">TRAF3-interacting protein 1 N-terminal domain-containing protein</fullName>
    </recommendedName>
</protein>
<dbReference type="GO" id="GO:0070507">
    <property type="term" value="P:regulation of microtubule cytoskeleton organization"/>
    <property type="evidence" value="ECO:0007669"/>
    <property type="project" value="TreeGrafter"/>
</dbReference>
<dbReference type="GO" id="GO:0030992">
    <property type="term" value="C:intraciliary transport particle B"/>
    <property type="evidence" value="ECO:0007669"/>
    <property type="project" value="TreeGrafter"/>
</dbReference>
<evidence type="ECO:0000256" key="7">
    <source>
        <dbReference type="ARBA" id="ARBA00023273"/>
    </source>
</evidence>
<proteinExistence type="inferred from homology"/>
<evidence type="ECO:0000259" key="10">
    <source>
        <dbReference type="Pfam" id="PF10243"/>
    </source>
</evidence>
<feature type="compositionally biased region" description="Low complexity" evidence="9">
    <location>
        <begin position="138"/>
        <end position="148"/>
    </location>
</feature>
<dbReference type="InterPro" id="IPR042576">
    <property type="entry name" value="TRAF3IP1_N_sf"/>
</dbReference>
<dbReference type="Gene3D" id="1.10.418.50">
    <property type="entry name" value="Microtubule-binding protein MIP-T3"/>
    <property type="match status" value="1"/>
</dbReference>
<evidence type="ECO:0000256" key="8">
    <source>
        <dbReference type="ARBA" id="ARBA00043971"/>
    </source>
</evidence>
<dbReference type="PANTHER" id="PTHR31363:SF1">
    <property type="entry name" value="TRAF3-INTERACTING PROTEIN 1 N-TERMINAL DOMAIN-CONTAINING PROTEIN"/>
    <property type="match status" value="1"/>
</dbReference>